<comment type="subcellular location">
    <subcellularLocation>
        <location evidence="1">Membrane</location>
        <topology evidence="1">Multi-pass membrane protein</topology>
    </subcellularLocation>
</comment>
<dbReference type="PANTHER" id="PTHR31465:SF1">
    <property type="entry name" value="PROTEIN RTA1-RELATED"/>
    <property type="match status" value="1"/>
</dbReference>
<name>A0A4S8M7K0_DENBC</name>
<evidence type="ECO:0000256" key="1">
    <source>
        <dbReference type="ARBA" id="ARBA00004141"/>
    </source>
</evidence>
<dbReference type="PANTHER" id="PTHR31465">
    <property type="entry name" value="PROTEIN RTA1-RELATED"/>
    <property type="match status" value="1"/>
</dbReference>
<evidence type="ECO:0000256" key="5">
    <source>
        <dbReference type="SAM" id="Phobius"/>
    </source>
</evidence>
<reference evidence="6 7" key="1">
    <citation type="journal article" date="2019" name="Nat. Ecol. Evol.">
        <title>Megaphylogeny resolves global patterns of mushroom evolution.</title>
        <authorList>
            <person name="Varga T."/>
            <person name="Krizsan K."/>
            <person name="Foldi C."/>
            <person name="Dima B."/>
            <person name="Sanchez-Garcia M."/>
            <person name="Sanchez-Ramirez S."/>
            <person name="Szollosi G.J."/>
            <person name="Szarkandi J.G."/>
            <person name="Papp V."/>
            <person name="Albert L."/>
            <person name="Andreopoulos W."/>
            <person name="Angelini C."/>
            <person name="Antonin V."/>
            <person name="Barry K.W."/>
            <person name="Bougher N.L."/>
            <person name="Buchanan P."/>
            <person name="Buyck B."/>
            <person name="Bense V."/>
            <person name="Catcheside P."/>
            <person name="Chovatia M."/>
            <person name="Cooper J."/>
            <person name="Damon W."/>
            <person name="Desjardin D."/>
            <person name="Finy P."/>
            <person name="Geml J."/>
            <person name="Haridas S."/>
            <person name="Hughes K."/>
            <person name="Justo A."/>
            <person name="Karasinski D."/>
            <person name="Kautmanova I."/>
            <person name="Kiss B."/>
            <person name="Kocsube S."/>
            <person name="Kotiranta H."/>
            <person name="LaButti K.M."/>
            <person name="Lechner B.E."/>
            <person name="Liimatainen K."/>
            <person name="Lipzen A."/>
            <person name="Lukacs Z."/>
            <person name="Mihaltcheva S."/>
            <person name="Morgado L.N."/>
            <person name="Niskanen T."/>
            <person name="Noordeloos M.E."/>
            <person name="Ohm R.A."/>
            <person name="Ortiz-Santana B."/>
            <person name="Ovrebo C."/>
            <person name="Racz N."/>
            <person name="Riley R."/>
            <person name="Savchenko A."/>
            <person name="Shiryaev A."/>
            <person name="Soop K."/>
            <person name="Spirin V."/>
            <person name="Szebenyi C."/>
            <person name="Tomsovsky M."/>
            <person name="Tulloss R.E."/>
            <person name="Uehling J."/>
            <person name="Grigoriev I.V."/>
            <person name="Vagvolgyi C."/>
            <person name="Papp T."/>
            <person name="Martin F.M."/>
            <person name="Miettinen O."/>
            <person name="Hibbett D.S."/>
            <person name="Nagy L.G."/>
        </authorList>
    </citation>
    <scope>NUCLEOTIDE SEQUENCE [LARGE SCALE GENOMIC DNA]</scope>
    <source>
        <strain evidence="6 7">CBS 962.96</strain>
    </source>
</reference>
<dbReference type="OrthoDB" id="3358017at2759"/>
<dbReference type="EMBL" id="ML179148">
    <property type="protein sequence ID" value="THU97793.1"/>
    <property type="molecule type" value="Genomic_DNA"/>
</dbReference>
<keyword evidence="7" id="KW-1185">Reference proteome</keyword>
<feature type="transmembrane region" description="Helical" evidence="5">
    <location>
        <begin position="152"/>
        <end position="173"/>
    </location>
</feature>
<dbReference type="GO" id="GO:0016020">
    <property type="term" value="C:membrane"/>
    <property type="evidence" value="ECO:0007669"/>
    <property type="project" value="UniProtKB-SubCell"/>
</dbReference>
<dbReference type="InterPro" id="IPR007568">
    <property type="entry name" value="RTA1"/>
</dbReference>
<evidence type="ECO:0000256" key="4">
    <source>
        <dbReference type="ARBA" id="ARBA00023136"/>
    </source>
</evidence>
<feature type="transmembrane region" description="Helical" evidence="5">
    <location>
        <begin position="114"/>
        <end position="131"/>
    </location>
</feature>
<keyword evidence="2 5" id="KW-0812">Transmembrane</keyword>
<evidence type="ECO:0000313" key="6">
    <source>
        <dbReference type="EMBL" id="THU97793.1"/>
    </source>
</evidence>
<evidence type="ECO:0000256" key="2">
    <source>
        <dbReference type="ARBA" id="ARBA00022692"/>
    </source>
</evidence>
<protein>
    <recommendedName>
        <fullName evidence="8">RTA1-domain-containing protein</fullName>
    </recommendedName>
</protein>
<evidence type="ECO:0008006" key="8">
    <source>
        <dbReference type="Google" id="ProtNLM"/>
    </source>
</evidence>
<feature type="transmembrane region" description="Helical" evidence="5">
    <location>
        <begin position="229"/>
        <end position="246"/>
    </location>
</feature>
<proteinExistence type="predicted"/>
<dbReference type="Proteomes" id="UP000297245">
    <property type="component" value="Unassembled WGS sequence"/>
</dbReference>
<evidence type="ECO:0000313" key="7">
    <source>
        <dbReference type="Proteomes" id="UP000297245"/>
    </source>
</evidence>
<feature type="transmembrane region" description="Helical" evidence="5">
    <location>
        <begin position="53"/>
        <end position="72"/>
    </location>
</feature>
<evidence type="ECO:0000256" key="3">
    <source>
        <dbReference type="ARBA" id="ARBA00022989"/>
    </source>
</evidence>
<gene>
    <name evidence="6" type="ORF">K435DRAFT_796185</name>
</gene>
<sequence length="314" mass="35283">MIKNDKLQYYEARIAVTIFLLFILATAQGTTTGKINGTESTAVELFFGYTPNVTAAGTACAVYSLTSCVFLYRVCRDQDWWASCLPLGSICFGVRTLLHSPDHQHKTTLIPEEVLVACSPAAYIAFNYIVYSRLLRVNIISRHSLIRSNWSAAFFITSDVSTFVIQASGAALVASPTTADRGGTIFHIGVILQSACYYLFCIFVSWTWWNLRKEPIVTGHERWWTTYKVLGVSSVFIVIRTVYRILESSPSRTSLIRSHEIFLYTLDILTLFIAIFFYLIWWPGHYLGCDSIQGGLLAVPMSQTSNTHSSRSED</sequence>
<organism evidence="6 7">
    <name type="scientific">Dendrothele bispora (strain CBS 962.96)</name>
    <dbReference type="NCBI Taxonomy" id="1314807"/>
    <lineage>
        <taxon>Eukaryota</taxon>
        <taxon>Fungi</taxon>
        <taxon>Dikarya</taxon>
        <taxon>Basidiomycota</taxon>
        <taxon>Agaricomycotina</taxon>
        <taxon>Agaricomycetes</taxon>
        <taxon>Agaricomycetidae</taxon>
        <taxon>Agaricales</taxon>
        <taxon>Agaricales incertae sedis</taxon>
        <taxon>Dendrothele</taxon>
    </lineage>
</organism>
<feature type="transmembrane region" description="Helical" evidence="5">
    <location>
        <begin position="79"/>
        <end position="98"/>
    </location>
</feature>
<keyword evidence="3 5" id="KW-1133">Transmembrane helix</keyword>
<accession>A0A4S8M7K0</accession>
<keyword evidence="4 5" id="KW-0472">Membrane</keyword>
<feature type="transmembrane region" description="Helical" evidence="5">
    <location>
        <begin position="185"/>
        <end position="209"/>
    </location>
</feature>
<dbReference type="Pfam" id="PF04479">
    <property type="entry name" value="RTA1"/>
    <property type="match status" value="1"/>
</dbReference>
<feature type="transmembrane region" description="Helical" evidence="5">
    <location>
        <begin position="261"/>
        <end position="281"/>
    </location>
</feature>
<dbReference type="AlphaFoldDB" id="A0A4S8M7K0"/>